<accession>A6J170</accession>
<dbReference type="AlphaFoldDB" id="A6J170"/>
<evidence type="ECO:0000313" key="1">
    <source>
        <dbReference type="EMBL" id="EDM13659.1"/>
    </source>
</evidence>
<evidence type="ECO:0000313" key="2">
    <source>
        <dbReference type="Proteomes" id="UP000234681"/>
    </source>
</evidence>
<protein>
    <submittedName>
        <fullName evidence="1">RCG21449</fullName>
    </submittedName>
</protein>
<reference evidence="1 2" key="1">
    <citation type="submission" date="2005-07" db="EMBL/GenBank/DDBJ databases">
        <authorList>
            <person name="Mural R.J."/>
            <person name="Li P.W."/>
            <person name="Adams M.D."/>
            <person name="Amanatides P.G."/>
            <person name="Baden-Tillson H."/>
            <person name="Barnstead M."/>
            <person name="Chin S.H."/>
            <person name="Dew I."/>
            <person name="Evans C.A."/>
            <person name="Ferriera S."/>
            <person name="Flanigan M."/>
            <person name="Fosler C."/>
            <person name="Glodek A."/>
            <person name="Gu Z."/>
            <person name="Holt R.A."/>
            <person name="Jennings D."/>
            <person name="Kraft C.L."/>
            <person name="Lu F."/>
            <person name="Nguyen T."/>
            <person name="Nusskern D.R."/>
            <person name="Pfannkoch C.M."/>
            <person name="Sitter C."/>
            <person name="Sutton G.G."/>
            <person name="Venter J.C."/>
            <person name="Wang Z."/>
            <person name="Woodage T."/>
            <person name="Zheng X.H."/>
            <person name="Zhong F."/>
        </authorList>
    </citation>
    <scope>NUCLEOTIDE SEQUENCE [LARGE SCALE GENOMIC DNA]</scope>
    <source>
        <strain>BN</strain>
        <strain evidence="2">Sprague-Dawley</strain>
    </source>
</reference>
<dbReference type="Proteomes" id="UP000234681">
    <property type="component" value="Chromosome 12"/>
</dbReference>
<dbReference type="EMBL" id="CH473973">
    <property type="protein sequence ID" value="EDM13659.1"/>
    <property type="molecule type" value="Genomic_DNA"/>
</dbReference>
<gene>
    <name evidence="1" type="ORF">rCG_21449</name>
</gene>
<name>A6J170_RAT</name>
<organism evidence="1 2">
    <name type="scientific">Rattus norvegicus</name>
    <name type="common">Rat</name>
    <dbReference type="NCBI Taxonomy" id="10116"/>
    <lineage>
        <taxon>Eukaryota</taxon>
        <taxon>Metazoa</taxon>
        <taxon>Chordata</taxon>
        <taxon>Craniata</taxon>
        <taxon>Vertebrata</taxon>
        <taxon>Euteleostomi</taxon>
        <taxon>Mammalia</taxon>
        <taxon>Eutheria</taxon>
        <taxon>Euarchontoglires</taxon>
        <taxon>Glires</taxon>
        <taxon>Rodentia</taxon>
        <taxon>Myomorpha</taxon>
        <taxon>Muroidea</taxon>
        <taxon>Muridae</taxon>
        <taxon>Murinae</taxon>
        <taxon>Rattus</taxon>
    </lineage>
</organism>
<proteinExistence type="predicted"/>
<sequence>MSGGLEGARQRSKEVVSVLLPELTQRGE</sequence>